<protein>
    <submittedName>
        <fullName evidence="5">MarR family transcriptional regulator</fullName>
    </submittedName>
</protein>
<comment type="caution">
    <text evidence="5">The sequence shown here is derived from an EMBL/GenBank/DDBJ whole genome shotgun (WGS) entry which is preliminary data.</text>
</comment>
<dbReference type="InterPro" id="IPR023187">
    <property type="entry name" value="Tscrpt_reg_MarR-type_CS"/>
</dbReference>
<evidence type="ECO:0000313" key="6">
    <source>
        <dbReference type="Proteomes" id="UP000617402"/>
    </source>
</evidence>
<evidence type="ECO:0000313" key="5">
    <source>
        <dbReference type="EMBL" id="MBC9784682.1"/>
    </source>
</evidence>
<dbReference type="Gene3D" id="1.10.10.10">
    <property type="entry name" value="Winged helix-like DNA-binding domain superfamily/Winged helix DNA-binding domain"/>
    <property type="match status" value="1"/>
</dbReference>
<dbReference type="InterPro" id="IPR036390">
    <property type="entry name" value="WH_DNA-bd_sf"/>
</dbReference>
<dbReference type="Proteomes" id="UP000617402">
    <property type="component" value="Unassembled WGS sequence"/>
</dbReference>
<evidence type="ECO:0000256" key="3">
    <source>
        <dbReference type="ARBA" id="ARBA00023163"/>
    </source>
</evidence>
<dbReference type="InterPro" id="IPR036388">
    <property type="entry name" value="WH-like_DNA-bd_sf"/>
</dbReference>
<keyword evidence="6" id="KW-1185">Reference proteome</keyword>
<dbReference type="PANTHER" id="PTHR42756:SF1">
    <property type="entry name" value="TRANSCRIPTIONAL REPRESSOR OF EMRAB OPERON"/>
    <property type="match status" value="1"/>
</dbReference>
<dbReference type="SUPFAM" id="SSF46785">
    <property type="entry name" value="Winged helix' DNA-binding domain"/>
    <property type="match status" value="1"/>
</dbReference>
<dbReference type="PROSITE" id="PS01117">
    <property type="entry name" value="HTH_MARR_1"/>
    <property type="match status" value="1"/>
</dbReference>
<evidence type="ECO:0000256" key="2">
    <source>
        <dbReference type="ARBA" id="ARBA00023125"/>
    </source>
</evidence>
<keyword evidence="3" id="KW-0804">Transcription</keyword>
<dbReference type="PROSITE" id="PS50995">
    <property type="entry name" value="HTH_MARR_2"/>
    <property type="match status" value="1"/>
</dbReference>
<sequence>MITERELFRTLQAFHECAMATVSRVGQRTNLTHTQLQIMNHIHFRGLALQKEMRKLFHLTQGALSTALKDLEKQDLINRTQSPVDQREWVISLSAKGEALIHEIGQPLFAQLRDLVTNNPEEVKGLIESVEWFTNKFTSNDV</sequence>
<proteinExistence type="predicted"/>
<keyword evidence="1" id="KW-0805">Transcription regulation</keyword>
<dbReference type="SMART" id="SM00347">
    <property type="entry name" value="HTH_MARR"/>
    <property type="match status" value="1"/>
</dbReference>
<evidence type="ECO:0000259" key="4">
    <source>
        <dbReference type="PROSITE" id="PS50995"/>
    </source>
</evidence>
<accession>A0ABR7T1L9</accession>
<reference evidence="5 6" key="1">
    <citation type="submission" date="2020-07" db="EMBL/GenBank/DDBJ databases">
        <title>Draft whole-genome sequence of Heliobacterium chlorum DSM 3682, type strain.</title>
        <authorList>
            <person name="Kyndt J.A."/>
            <person name="Meyer T.E."/>
            <person name="Imhoff J.F."/>
        </authorList>
    </citation>
    <scope>NUCLEOTIDE SEQUENCE [LARGE SCALE GENOMIC DNA]</scope>
    <source>
        <strain evidence="5 6">DSM 3682</strain>
    </source>
</reference>
<dbReference type="RefSeq" id="WP_188039885.1">
    <property type="nucleotide sequence ID" value="NZ_JACVHF010000007.1"/>
</dbReference>
<evidence type="ECO:0000256" key="1">
    <source>
        <dbReference type="ARBA" id="ARBA00023015"/>
    </source>
</evidence>
<organism evidence="5 6">
    <name type="scientific">Heliobacterium chlorum</name>
    <dbReference type="NCBI Taxonomy" id="2698"/>
    <lineage>
        <taxon>Bacteria</taxon>
        <taxon>Bacillati</taxon>
        <taxon>Bacillota</taxon>
        <taxon>Clostridia</taxon>
        <taxon>Eubacteriales</taxon>
        <taxon>Heliobacteriaceae</taxon>
        <taxon>Heliobacterium</taxon>
    </lineage>
</organism>
<name>A0ABR7T1L9_HELCL</name>
<feature type="domain" description="HTH marR-type" evidence="4">
    <location>
        <begin position="4"/>
        <end position="139"/>
    </location>
</feature>
<dbReference type="PANTHER" id="PTHR42756">
    <property type="entry name" value="TRANSCRIPTIONAL REGULATOR, MARR"/>
    <property type="match status" value="1"/>
</dbReference>
<keyword evidence="2" id="KW-0238">DNA-binding</keyword>
<dbReference type="EMBL" id="JACVHF010000007">
    <property type="protein sequence ID" value="MBC9784682.1"/>
    <property type="molecule type" value="Genomic_DNA"/>
</dbReference>
<dbReference type="Pfam" id="PF01047">
    <property type="entry name" value="MarR"/>
    <property type="match status" value="1"/>
</dbReference>
<gene>
    <name evidence="5" type="ORF">H1S01_09180</name>
</gene>
<dbReference type="InterPro" id="IPR000835">
    <property type="entry name" value="HTH_MarR-typ"/>
</dbReference>